<dbReference type="OrthoDB" id="4299113at2"/>
<evidence type="ECO:0000256" key="2">
    <source>
        <dbReference type="SAM" id="SignalP"/>
    </source>
</evidence>
<dbReference type="RefSeq" id="WP_135337505.1">
    <property type="nucleotide sequence ID" value="NZ_JBHLTX010000025.1"/>
</dbReference>
<feature type="signal peptide" evidence="2">
    <location>
        <begin position="1"/>
        <end position="22"/>
    </location>
</feature>
<sequence>MARKKLPLATTAAITAVLALTAGCGSDGGSSADDGKSGAAIGKAMAELPVKPTAPPTTPPPTDEPSDEPTGGNPLVTPDVRMGDCGWDSGNMPYAQVKIKNSSSTKQDYSIWVAFTDKDDEIVTSGISTGSILVDGKGSKTVTIKGLKADAGKKAKTCKITLANKKAAAG</sequence>
<name>A0A4Z0HC71_9ACTN</name>
<accession>A0A4Z0HC71</accession>
<evidence type="ECO:0000313" key="4">
    <source>
        <dbReference type="Proteomes" id="UP000297948"/>
    </source>
</evidence>
<dbReference type="Proteomes" id="UP000297948">
    <property type="component" value="Unassembled WGS sequence"/>
</dbReference>
<evidence type="ECO:0000313" key="3">
    <source>
        <dbReference type="EMBL" id="TGB17195.1"/>
    </source>
</evidence>
<feature type="compositionally biased region" description="Pro residues" evidence="1">
    <location>
        <begin position="52"/>
        <end position="63"/>
    </location>
</feature>
<gene>
    <name evidence="3" type="ORF">E4099_03955</name>
</gene>
<reference evidence="3 4" key="1">
    <citation type="submission" date="2019-03" db="EMBL/GenBank/DDBJ databases">
        <authorList>
            <person name="Gonzalez-Pimentel J.L."/>
        </authorList>
    </citation>
    <scope>NUCLEOTIDE SEQUENCE [LARGE SCALE GENOMIC DNA]</scope>
    <source>
        <strain evidence="3 4">JCM 31289</strain>
    </source>
</reference>
<protein>
    <recommendedName>
        <fullName evidence="5">Lipoprotein</fullName>
    </recommendedName>
</protein>
<feature type="chain" id="PRO_5038886617" description="Lipoprotein" evidence="2">
    <location>
        <begin position="23"/>
        <end position="170"/>
    </location>
</feature>
<comment type="caution">
    <text evidence="3">The sequence shown here is derived from an EMBL/GenBank/DDBJ whole genome shotgun (WGS) entry which is preliminary data.</text>
</comment>
<evidence type="ECO:0000256" key="1">
    <source>
        <dbReference type="SAM" id="MobiDB-lite"/>
    </source>
</evidence>
<dbReference type="AlphaFoldDB" id="A0A4Z0HC71"/>
<dbReference type="EMBL" id="SRID01000019">
    <property type="protein sequence ID" value="TGB17195.1"/>
    <property type="molecule type" value="Genomic_DNA"/>
</dbReference>
<keyword evidence="2" id="KW-0732">Signal</keyword>
<proteinExistence type="predicted"/>
<evidence type="ECO:0008006" key="5">
    <source>
        <dbReference type="Google" id="ProtNLM"/>
    </source>
</evidence>
<organism evidence="3 4">
    <name type="scientific">Streptomyces palmae</name>
    <dbReference type="NCBI Taxonomy" id="1701085"/>
    <lineage>
        <taxon>Bacteria</taxon>
        <taxon>Bacillati</taxon>
        <taxon>Actinomycetota</taxon>
        <taxon>Actinomycetes</taxon>
        <taxon>Kitasatosporales</taxon>
        <taxon>Streptomycetaceae</taxon>
        <taxon>Streptomyces</taxon>
    </lineage>
</organism>
<feature type="compositionally biased region" description="Low complexity" evidence="1">
    <location>
        <begin position="24"/>
        <end position="44"/>
    </location>
</feature>
<dbReference type="PROSITE" id="PS51257">
    <property type="entry name" value="PROKAR_LIPOPROTEIN"/>
    <property type="match status" value="1"/>
</dbReference>
<feature type="region of interest" description="Disordered" evidence="1">
    <location>
        <begin position="24"/>
        <end position="83"/>
    </location>
</feature>
<keyword evidence="4" id="KW-1185">Reference proteome</keyword>